<comment type="caution">
    <text evidence="5">Lacks conserved residue(s) required for the propagation of feature annotation.</text>
</comment>
<dbReference type="InterPro" id="IPR006464">
    <property type="entry name" value="AcTrfase_RimI/Ard1"/>
</dbReference>
<evidence type="ECO:0000313" key="9">
    <source>
        <dbReference type="Proteomes" id="UP001333710"/>
    </source>
</evidence>
<dbReference type="Proteomes" id="UP001333710">
    <property type="component" value="Chromosome"/>
</dbReference>
<dbReference type="RefSeq" id="WP_338293215.1">
    <property type="nucleotide sequence ID" value="NZ_AP027272.1"/>
</dbReference>
<dbReference type="InterPro" id="IPR050680">
    <property type="entry name" value="YpeA/RimI_acetyltransf"/>
</dbReference>
<dbReference type="KEGG" id="pmaw:MACH26_27550"/>
<evidence type="ECO:0000256" key="3">
    <source>
        <dbReference type="ARBA" id="ARBA00022679"/>
    </source>
</evidence>
<dbReference type="GO" id="GO:0005737">
    <property type="term" value="C:cytoplasm"/>
    <property type="evidence" value="ECO:0007669"/>
    <property type="project" value="UniProtKB-SubCell"/>
</dbReference>
<comment type="function">
    <text evidence="5 6">Acetylates the N-terminal alanine of ribosomal protein bS18.</text>
</comment>
<dbReference type="PROSITE" id="PS51186">
    <property type="entry name" value="GNAT"/>
    <property type="match status" value="1"/>
</dbReference>
<dbReference type="HAMAP" id="MF_02210">
    <property type="entry name" value="RimI"/>
    <property type="match status" value="1"/>
</dbReference>
<evidence type="ECO:0000256" key="6">
    <source>
        <dbReference type="RuleBase" id="RU363094"/>
    </source>
</evidence>
<dbReference type="SUPFAM" id="SSF55729">
    <property type="entry name" value="Acyl-CoA N-acyltransferases (Nat)"/>
    <property type="match status" value="1"/>
</dbReference>
<feature type="active site" description="Proton acceptor" evidence="5">
    <location>
        <position position="109"/>
    </location>
</feature>
<dbReference type="EMBL" id="AP027272">
    <property type="protein sequence ID" value="BDX07234.1"/>
    <property type="molecule type" value="Genomic_DNA"/>
</dbReference>
<dbReference type="InterPro" id="IPR043690">
    <property type="entry name" value="RimI"/>
</dbReference>
<dbReference type="CDD" id="cd04301">
    <property type="entry name" value="NAT_SF"/>
    <property type="match status" value="1"/>
</dbReference>
<keyword evidence="3 5" id="KW-0808">Transferase</keyword>
<evidence type="ECO:0000256" key="4">
    <source>
        <dbReference type="ARBA" id="ARBA00023315"/>
    </source>
</evidence>
<protein>
    <recommendedName>
        <fullName evidence="5 6">[Ribosomal protein bS18]-alanine N-acetyltransferase</fullName>
        <ecNumber evidence="5 6">2.3.1.266</ecNumber>
    </recommendedName>
</protein>
<dbReference type="Pfam" id="PF00583">
    <property type="entry name" value="Acetyltransf_1"/>
    <property type="match status" value="1"/>
</dbReference>
<evidence type="ECO:0000256" key="1">
    <source>
        <dbReference type="ARBA" id="ARBA00005395"/>
    </source>
</evidence>
<dbReference type="InterPro" id="IPR000182">
    <property type="entry name" value="GNAT_dom"/>
</dbReference>
<dbReference type="Gene3D" id="3.40.630.30">
    <property type="match status" value="1"/>
</dbReference>
<keyword evidence="2 5" id="KW-0963">Cytoplasm</keyword>
<sequence length="154" mass="17597">MALPDNLQFQPIEPDNYDGAFKLQTACHAFPWSRKVFADCLTKPYFAWQIIDQHQQVLGYYVGLLASVEATLMDIGVARDARGQGLGRELLKHFLLQCNQRQALDAWLEVRVSNNTAITLYLDMGFEIIETRKNYYPLADGKEDALIMRLELGK</sequence>
<evidence type="ECO:0000256" key="2">
    <source>
        <dbReference type="ARBA" id="ARBA00022490"/>
    </source>
</evidence>
<dbReference type="PANTHER" id="PTHR43420">
    <property type="entry name" value="ACETYLTRANSFERASE"/>
    <property type="match status" value="1"/>
</dbReference>
<dbReference type="PANTHER" id="PTHR43420:SF51">
    <property type="entry name" value="PEPTIDYL-LYSINE N-ACETYLTRANSFERASE YIAC"/>
    <property type="match status" value="1"/>
</dbReference>
<reference evidence="8" key="1">
    <citation type="submission" date="2023-01" db="EMBL/GenBank/DDBJ databases">
        <title>Complete genome sequence of Planctobacterium marinum strain Dej080120_11.</title>
        <authorList>
            <person name="Ueki S."/>
            <person name="Maruyama F."/>
        </authorList>
    </citation>
    <scope>NUCLEOTIDE SEQUENCE</scope>
    <source>
        <strain evidence="8">Dej080120_11</strain>
    </source>
</reference>
<evidence type="ECO:0000256" key="5">
    <source>
        <dbReference type="HAMAP-Rule" id="MF_02210"/>
    </source>
</evidence>
<dbReference type="GO" id="GO:0008999">
    <property type="term" value="F:protein-N-terminal-alanine acetyltransferase activity"/>
    <property type="evidence" value="ECO:0007669"/>
    <property type="project" value="UniProtKB-UniRule"/>
</dbReference>
<comment type="similarity">
    <text evidence="1 5 6">Belongs to the acetyltransferase family. RimI subfamily.</text>
</comment>
<evidence type="ECO:0000313" key="8">
    <source>
        <dbReference type="EMBL" id="BDX07234.1"/>
    </source>
</evidence>
<feature type="binding site" evidence="5">
    <location>
        <begin position="75"/>
        <end position="77"/>
    </location>
    <ligand>
        <name>acetyl-CoA</name>
        <dbReference type="ChEBI" id="CHEBI:57288"/>
    </ligand>
</feature>
<feature type="binding site" evidence="5">
    <location>
        <position position="114"/>
    </location>
    <ligand>
        <name>acetyl-CoA</name>
        <dbReference type="ChEBI" id="CHEBI:57288"/>
    </ligand>
</feature>
<proteinExistence type="inferred from homology"/>
<feature type="domain" description="N-acetyltransferase" evidence="7">
    <location>
        <begin position="7"/>
        <end position="153"/>
    </location>
</feature>
<keyword evidence="4 5" id="KW-0012">Acyltransferase</keyword>
<gene>
    <name evidence="5 8" type="primary">rimI</name>
    <name evidence="8" type="ORF">MACH26_27550</name>
</gene>
<comment type="catalytic activity">
    <reaction evidence="5 6">
        <text>N-terminal L-alanyl-[ribosomal protein bS18] + acetyl-CoA = N-terminal N(alpha)-acetyl-L-alanyl-[ribosomal protein bS18] + CoA + H(+)</text>
        <dbReference type="Rhea" id="RHEA:43756"/>
        <dbReference type="Rhea" id="RHEA-COMP:10676"/>
        <dbReference type="Rhea" id="RHEA-COMP:10677"/>
        <dbReference type="ChEBI" id="CHEBI:15378"/>
        <dbReference type="ChEBI" id="CHEBI:57287"/>
        <dbReference type="ChEBI" id="CHEBI:57288"/>
        <dbReference type="ChEBI" id="CHEBI:64718"/>
        <dbReference type="ChEBI" id="CHEBI:83683"/>
        <dbReference type="EC" id="2.3.1.266"/>
    </reaction>
</comment>
<organism evidence="8 9">
    <name type="scientific">Planctobacterium marinum</name>
    <dbReference type="NCBI Taxonomy" id="1631968"/>
    <lineage>
        <taxon>Bacteria</taxon>
        <taxon>Pseudomonadati</taxon>
        <taxon>Pseudomonadota</taxon>
        <taxon>Gammaproteobacteria</taxon>
        <taxon>Alteromonadales</taxon>
        <taxon>Alteromonadaceae</taxon>
        <taxon>Planctobacterium</taxon>
    </lineage>
</organism>
<dbReference type="AlphaFoldDB" id="A0AA48KT75"/>
<comment type="subcellular location">
    <subcellularLocation>
        <location evidence="5 6">Cytoplasm</location>
    </subcellularLocation>
</comment>
<accession>A0AA48KT75</accession>
<evidence type="ECO:0000259" key="7">
    <source>
        <dbReference type="PROSITE" id="PS51186"/>
    </source>
</evidence>
<feature type="active site" description="Proton donor" evidence="5">
    <location>
        <position position="121"/>
    </location>
</feature>
<name>A0AA48KT75_9ALTE</name>
<dbReference type="InterPro" id="IPR016181">
    <property type="entry name" value="Acyl_CoA_acyltransferase"/>
</dbReference>
<dbReference type="NCBIfam" id="TIGR01575">
    <property type="entry name" value="rimI"/>
    <property type="match status" value="1"/>
</dbReference>
<dbReference type="EC" id="2.3.1.266" evidence="5 6"/>
<keyword evidence="9" id="KW-1185">Reference proteome</keyword>